<dbReference type="InterPro" id="IPR032466">
    <property type="entry name" value="Metal_Hydrolase"/>
</dbReference>
<organism evidence="11 12">
    <name type="scientific">Sulfitobacter sediminis</name>
    <dbReference type="NCBI Taxonomy" id="3234186"/>
    <lineage>
        <taxon>Bacteria</taxon>
        <taxon>Pseudomonadati</taxon>
        <taxon>Pseudomonadota</taxon>
        <taxon>Alphaproteobacteria</taxon>
        <taxon>Rhodobacterales</taxon>
        <taxon>Roseobacteraceae</taxon>
        <taxon>Sulfitobacter</taxon>
    </lineage>
</organism>
<evidence type="ECO:0000259" key="10">
    <source>
        <dbReference type="Pfam" id="PF22039"/>
    </source>
</evidence>
<evidence type="ECO:0000256" key="8">
    <source>
        <dbReference type="RuleBase" id="RU366009"/>
    </source>
</evidence>
<dbReference type="CDD" id="cd01303">
    <property type="entry name" value="GDEase"/>
    <property type="match status" value="1"/>
</dbReference>
<evidence type="ECO:0000256" key="2">
    <source>
        <dbReference type="ARBA" id="ARBA00006745"/>
    </source>
</evidence>
<comment type="catalytic activity">
    <reaction evidence="8">
        <text>guanine + H2O + H(+) = xanthine + NH4(+)</text>
        <dbReference type="Rhea" id="RHEA:14665"/>
        <dbReference type="ChEBI" id="CHEBI:15377"/>
        <dbReference type="ChEBI" id="CHEBI:15378"/>
        <dbReference type="ChEBI" id="CHEBI:16235"/>
        <dbReference type="ChEBI" id="CHEBI:17712"/>
        <dbReference type="ChEBI" id="CHEBI:28938"/>
        <dbReference type="EC" id="3.5.4.3"/>
    </reaction>
</comment>
<sequence length="430" mass="46485">MTRQTLLLGPTLTFDGDPMAEPWQEAVRIDSRGGVLLEDGRITAVGDGDTLSAAHPMAEAVRYGENHLICPGFVDAHVHYPQTAIIASWGKRLIDWLNDYTFPEEMRLEDPAYARAIAARHLDLTRANGTTTVASYCTIHPHSADAIFEEAAARGQRVVAGKTCMDRNAPEALRDTAQSAYDDSKALIARWHGQGRATYAITPRFSPTSTPEQLSALGALWAEHPDCLMQTHLSEQTDEIAWVRGLYPEARDYLDTYEAHGLLGARGLYGHAIHLEAREIDRLAEVGAAVVHCPTSNTFIGSGLFDLSGLRARGIRIGLATDTGGGSSFSMLRTMAAAYEIGQLRGTPLHAAELMWLATAGSARSLHLSDRIGRLAPGMEGDISVLNLASTPAIAQRVAQAKDIWEAVFATIMMGDDRAIAEVFIGGTRA</sequence>
<reference evidence="11 12" key="1">
    <citation type="submission" date="2024-07" db="EMBL/GenBank/DDBJ databases">
        <title>Marimonas sp.nov., isolated from tidal-flat sediment.</title>
        <authorList>
            <person name="Jayan J.N."/>
            <person name="Lee S.S."/>
        </authorList>
    </citation>
    <scope>NUCLEOTIDE SEQUENCE [LARGE SCALE GENOMIC DNA]</scope>
    <source>
        <strain evidence="11 12">MJW-29</strain>
    </source>
</reference>
<dbReference type="EMBL" id="JBFNXX010000016">
    <property type="protein sequence ID" value="MEW9921491.1"/>
    <property type="molecule type" value="Genomic_DNA"/>
</dbReference>
<keyword evidence="12" id="KW-1185">Reference proteome</keyword>
<dbReference type="PANTHER" id="PTHR11271:SF6">
    <property type="entry name" value="GUANINE DEAMINASE"/>
    <property type="match status" value="1"/>
</dbReference>
<comment type="pathway">
    <text evidence="1 8">Purine metabolism; guanine degradation; xanthine from guanine: step 1/1.</text>
</comment>
<dbReference type="EC" id="3.5.4.3" evidence="3 7"/>
<name>A0ABV3RRE7_9RHOB</name>
<comment type="cofactor">
    <cofactor evidence="8">
        <name>Zn(2+)</name>
        <dbReference type="ChEBI" id="CHEBI:29105"/>
    </cofactor>
    <text evidence="8">Binds 1 zinc ion per subunit.</text>
</comment>
<dbReference type="RefSeq" id="WP_367879192.1">
    <property type="nucleotide sequence ID" value="NZ_JBFNXX010000016.1"/>
</dbReference>
<dbReference type="GO" id="GO:0008892">
    <property type="term" value="F:guanine deaminase activity"/>
    <property type="evidence" value="ECO:0007669"/>
    <property type="project" value="UniProtKB-EC"/>
</dbReference>
<dbReference type="SUPFAM" id="SSF51556">
    <property type="entry name" value="Metallo-dependent hydrolases"/>
    <property type="match status" value="1"/>
</dbReference>
<comment type="function">
    <text evidence="8">Catalyzes the hydrolytic deamination of guanine, producing xanthine and ammonia.</text>
</comment>
<comment type="similarity">
    <text evidence="2 8">Belongs to the metallo-dependent hydrolases superfamily. ATZ/TRZ family.</text>
</comment>
<feature type="domain" description="Aminodeoxyfutalosine deaminase/Imidazolonepropionase-like composite" evidence="10">
    <location>
        <begin position="33"/>
        <end position="56"/>
    </location>
</feature>
<protein>
    <recommendedName>
        <fullName evidence="3 7">Guanine deaminase</fullName>
        <shortName evidence="8">Guanase</shortName>
        <ecNumber evidence="3 7">3.5.4.3</ecNumber>
    </recommendedName>
    <alternativeName>
        <fullName evidence="8">Guanine aminohydrolase</fullName>
    </alternativeName>
</protein>
<keyword evidence="5 8" id="KW-0378">Hydrolase</keyword>
<evidence type="ECO:0000259" key="9">
    <source>
        <dbReference type="Pfam" id="PF01979"/>
    </source>
</evidence>
<dbReference type="Gene3D" id="2.30.40.10">
    <property type="entry name" value="Urease, subunit C, domain 1"/>
    <property type="match status" value="1"/>
</dbReference>
<dbReference type="InterPro" id="IPR006680">
    <property type="entry name" value="Amidohydro-rel"/>
</dbReference>
<gene>
    <name evidence="11" type="primary">guaD</name>
    <name evidence="11" type="ORF">AB2B41_17920</name>
</gene>
<evidence type="ECO:0000256" key="6">
    <source>
        <dbReference type="ARBA" id="ARBA00022833"/>
    </source>
</evidence>
<evidence type="ECO:0000256" key="4">
    <source>
        <dbReference type="ARBA" id="ARBA00022723"/>
    </source>
</evidence>
<dbReference type="InterPro" id="IPR054418">
    <property type="entry name" value="MQNX/HUTI_composite_N"/>
</dbReference>
<dbReference type="Proteomes" id="UP001556098">
    <property type="component" value="Unassembled WGS sequence"/>
</dbReference>
<dbReference type="InterPro" id="IPR051607">
    <property type="entry name" value="Metallo-dep_hydrolases"/>
</dbReference>
<dbReference type="NCBIfam" id="NF006679">
    <property type="entry name" value="PRK09228.1"/>
    <property type="match status" value="1"/>
</dbReference>
<evidence type="ECO:0000256" key="1">
    <source>
        <dbReference type="ARBA" id="ARBA00004984"/>
    </source>
</evidence>
<dbReference type="Gene3D" id="3.20.20.140">
    <property type="entry name" value="Metal-dependent hydrolases"/>
    <property type="match status" value="1"/>
</dbReference>
<evidence type="ECO:0000256" key="3">
    <source>
        <dbReference type="ARBA" id="ARBA00012781"/>
    </source>
</evidence>
<keyword evidence="6 8" id="KW-0862">Zinc</keyword>
<proteinExistence type="inferred from homology"/>
<dbReference type="Pfam" id="PF22039">
    <property type="entry name" value="HUTI_composite_bact"/>
    <property type="match status" value="1"/>
</dbReference>
<evidence type="ECO:0000256" key="5">
    <source>
        <dbReference type="ARBA" id="ARBA00022801"/>
    </source>
</evidence>
<keyword evidence="4 8" id="KW-0479">Metal-binding</keyword>
<dbReference type="InterPro" id="IPR011059">
    <property type="entry name" value="Metal-dep_hydrolase_composite"/>
</dbReference>
<accession>A0ABV3RRE7</accession>
<dbReference type="PANTHER" id="PTHR11271">
    <property type="entry name" value="GUANINE DEAMINASE"/>
    <property type="match status" value="1"/>
</dbReference>
<evidence type="ECO:0000256" key="7">
    <source>
        <dbReference type="NCBIfam" id="TIGR02967"/>
    </source>
</evidence>
<evidence type="ECO:0000313" key="12">
    <source>
        <dbReference type="Proteomes" id="UP001556098"/>
    </source>
</evidence>
<dbReference type="NCBIfam" id="TIGR02967">
    <property type="entry name" value="guan_deamin"/>
    <property type="match status" value="1"/>
</dbReference>
<feature type="domain" description="Amidohydrolase-related" evidence="9">
    <location>
        <begin position="69"/>
        <end position="428"/>
    </location>
</feature>
<evidence type="ECO:0000313" key="11">
    <source>
        <dbReference type="EMBL" id="MEW9921491.1"/>
    </source>
</evidence>
<comment type="caution">
    <text evidence="11">The sequence shown here is derived from an EMBL/GenBank/DDBJ whole genome shotgun (WGS) entry which is preliminary data.</text>
</comment>
<dbReference type="InterPro" id="IPR014311">
    <property type="entry name" value="Guanine_deaminase"/>
</dbReference>
<dbReference type="SUPFAM" id="SSF51338">
    <property type="entry name" value="Composite domain of metallo-dependent hydrolases"/>
    <property type="match status" value="1"/>
</dbReference>
<dbReference type="Pfam" id="PF01979">
    <property type="entry name" value="Amidohydro_1"/>
    <property type="match status" value="1"/>
</dbReference>